<accession>A0ABV1JV04</accession>
<feature type="region of interest" description="Disordered" evidence="1">
    <location>
        <begin position="1"/>
        <end position="34"/>
    </location>
</feature>
<dbReference type="InterPro" id="IPR029068">
    <property type="entry name" value="Glyas_Bleomycin-R_OHBP_Dase"/>
</dbReference>
<dbReference type="Gene3D" id="3.10.180.10">
    <property type="entry name" value="2,3-Dihydroxybiphenyl 1,2-Dioxygenase, domain 1"/>
    <property type="match status" value="1"/>
</dbReference>
<feature type="compositionally biased region" description="Basic and acidic residues" evidence="1">
    <location>
        <begin position="15"/>
        <end position="25"/>
    </location>
</feature>
<feature type="compositionally biased region" description="Pro residues" evidence="1">
    <location>
        <begin position="1"/>
        <end position="12"/>
    </location>
</feature>
<dbReference type="EMBL" id="JBEDNP010000006">
    <property type="protein sequence ID" value="MEQ3539536.1"/>
    <property type="molecule type" value="Genomic_DNA"/>
</dbReference>
<comment type="caution">
    <text evidence="2">The sequence shown here is derived from an EMBL/GenBank/DDBJ whole genome shotgun (WGS) entry which is preliminary data.</text>
</comment>
<name>A0ABV1JV04_9PSEU</name>
<organism evidence="2 3">
    <name type="scientific">Pseudonocardia tropica</name>
    <dbReference type="NCBI Taxonomy" id="681289"/>
    <lineage>
        <taxon>Bacteria</taxon>
        <taxon>Bacillati</taxon>
        <taxon>Actinomycetota</taxon>
        <taxon>Actinomycetes</taxon>
        <taxon>Pseudonocardiales</taxon>
        <taxon>Pseudonocardiaceae</taxon>
        <taxon>Pseudonocardia</taxon>
    </lineage>
</organism>
<sequence length="62" mass="7066">MGRPAEPPPRPPHAQRAECPVRDEGGWTCDESPQELGTRFQLPEQFEHRREEIFAGLEPIEG</sequence>
<keyword evidence="3" id="KW-1185">Reference proteome</keyword>
<reference evidence="2 3" key="1">
    <citation type="submission" date="2024-03" db="EMBL/GenBank/DDBJ databases">
        <title>Draft genome sequence of Pseudonocardia tropica JCM 19149.</title>
        <authorList>
            <person name="Butdee W."/>
            <person name="Duangmal K."/>
        </authorList>
    </citation>
    <scope>NUCLEOTIDE SEQUENCE [LARGE SCALE GENOMIC DNA]</scope>
    <source>
        <strain evidence="2 3">JCM 19149</strain>
    </source>
</reference>
<dbReference type="Proteomes" id="UP001464923">
    <property type="component" value="Unassembled WGS sequence"/>
</dbReference>
<dbReference type="RefSeq" id="WP_345654600.1">
    <property type="nucleotide sequence ID" value="NZ_BAABLY010000098.1"/>
</dbReference>
<proteinExistence type="predicted"/>
<evidence type="ECO:0000313" key="3">
    <source>
        <dbReference type="Proteomes" id="UP001464923"/>
    </source>
</evidence>
<evidence type="ECO:0000256" key="1">
    <source>
        <dbReference type="SAM" id="MobiDB-lite"/>
    </source>
</evidence>
<protein>
    <submittedName>
        <fullName evidence="2">Uncharacterized protein</fullName>
    </submittedName>
</protein>
<evidence type="ECO:0000313" key="2">
    <source>
        <dbReference type="EMBL" id="MEQ3539536.1"/>
    </source>
</evidence>
<gene>
    <name evidence="2" type="ORF">WHI96_11935</name>
</gene>